<gene>
    <name evidence="1" type="ORF">CFOL_v3_08742</name>
</gene>
<evidence type="ECO:0000313" key="1">
    <source>
        <dbReference type="EMBL" id="GAV65227.1"/>
    </source>
</evidence>
<accession>A0A1Q3BB03</accession>
<dbReference type="PANTHER" id="PTHR47481">
    <property type="match status" value="1"/>
</dbReference>
<name>A0A1Q3BB03_CEPFO</name>
<feature type="non-terminal residue" evidence="1">
    <location>
        <position position="1"/>
    </location>
</feature>
<comment type="caution">
    <text evidence="1">The sequence shown here is derived from an EMBL/GenBank/DDBJ whole genome shotgun (WGS) entry which is preliminary data.</text>
</comment>
<organism evidence="1 2">
    <name type="scientific">Cephalotus follicularis</name>
    <name type="common">Albany pitcher plant</name>
    <dbReference type="NCBI Taxonomy" id="3775"/>
    <lineage>
        <taxon>Eukaryota</taxon>
        <taxon>Viridiplantae</taxon>
        <taxon>Streptophyta</taxon>
        <taxon>Embryophyta</taxon>
        <taxon>Tracheophyta</taxon>
        <taxon>Spermatophyta</taxon>
        <taxon>Magnoliopsida</taxon>
        <taxon>eudicotyledons</taxon>
        <taxon>Gunneridae</taxon>
        <taxon>Pentapetalae</taxon>
        <taxon>rosids</taxon>
        <taxon>fabids</taxon>
        <taxon>Oxalidales</taxon>
        <taxon>Cephalotaceae</taxon>
        <taxon>Cephalotus</taxon>
    </lineage>
</organism>
<dbReference type="OrthoDB" id="1845088at2759"/>
<dbReference type="AlphaFoldDB" id="A0A1Q3BB03"/>
<reference evidence="2" key="1">
    <citation type="submission" date="2016-04" db="EMBL/GenBank/DDBJ databases">
        <title>Cephalotus genome sequencing.</title>
        <authorList>
            <person name="Fukushima K."/>
            <person name="Hasebe M."/>
            <person name="Fang X."/>
        </authorList>
    </citation>
    <scope>NUCLEOTIDE SEQUENCE [LARGE SCALE GENOMIC DNA]</scope>
    <source>
        <strain evidence="2">cv. St1</strain>
    </source>
</reference>
<keyword evidence="2" id="KW-1185">Reference proteome</keyword>
<dbReference type="EMBL" id="BDDD01000390">
    <property type="protein sequence ID" value="GAV65227.1"/>
    <property type="molecule type" value="Genomic_DNA"/>
</dbReference>
<evidence type="ECO:0000313" key="2">
    <source>
        <dbReference type="Proteomes" id="UP000187406"/>
    </source>
</evidence>
<protein>
    <submittedName>
        <fullName evidence="1">UBN2_3 domain-containing protein</fullName>
    </submittedName>
</protein>
<proteinExistence type="predicted"/>
<dbReference type="Proteomes" id="UP000187406">
    <property type="component" value="Unassembled WGS sequence"/>
</dbReference>
<dbReference type="InParanoid" id="A0A1Q3BB03"/>
<dbReference type="PANTHER" id="PTHR47481:SF28">
    <property type="entry name" value="RETROTRANSPOSON COPIA-LIKE N-TERMINAL DOMAIN-CONTAINING PROTEIN"/>
    <property type="match status" value="1"/>
</dbReference>
<dbReference type="Pfam" id="PF14223">
    <property type="entry name" value="Retrotran_gag_2"/>
    <property type="match status" value="1"/>
</dbReference>
<sequence>ISNISNLIPIKLNGSNYLLWKSLFEPVLRRHNLMQFLNGTYQSPPVTCTSWYKKDQTLLSWINATLSKAASPYVVGVTLSKQAWDILGRRYASSTPSHIMGLKRQLYCIKKGYLSMHDYLQQIKTLTD</sequence>